<evidence type="ECO:0000256" key="1">
    <source>
        <dbReference type="ARBA" id="ARBA00010529"/>
    </source>
</evidence>
<organism evidence="5 6">
    <name type="scientific">Natribacillus halophilus</name>
    <dbReference type="NCBI Taxonomy" id="549003"/>
    <lineage>
        <taxon>Bacteria</taxon>
        <taxon>Bacillati</taxon>
        <taxon>Bacillota</taxon>
        <taxon>Bacilli</taxon>
        <taxon>Bacillales</taxon>
        <taxon>Bacillaceae</taxon>
        <taxon>Natribacillus</taxon>
    </lineage>
</organism>
<dbReference type="InterPro" id="IPR010992">
    <property type="entry name" value="IHF-like_DNA-bd_dom_sf"/>
</dbReference>
<dbReference type="OrthoDB" id="9799835at2"/>
<dbReference type="GO" id="GO:0010467">
    <property type="term" value="P:gene expression"/>
    <property type="evidence" value="ECO:0007669"/>
    <property type="project" value="UniProtKB-ARBA"/>
</dbReference>
<dbReference type="GO" id="GO:1990178">
    <property type="term" value="C:HU-DNA complex"/>
    <property type="evidence" value="ECO:0007669"/>
    <property type="project" value="UniProtKB-ARBA"/>
</dbReference>
<gene>
    <name evidence="5" type="ORF">SAMN04488123_11242</name>
</gene>
<dbReference type="GO" id="GO:1990103">
    <property type="term" value="C:DnaA-HU complex"/>
    <property type="evidence" value="ECO:0007669"/>
    <property type="project" value="UniProtKB-ARBA"/>
</dbReference>
<dbReference type="GO" id="GO:0030261">
    <property type="term" value="P:chromosome condensation"/>
    <property type="evidence" value="ECO:0007669"/>
    <property type="project" value="UniProtKB-KW"/>
</dbReference>
<dbReference type="GO" id="GO:0030527">
    <property type="term" value="F:structural constituent of chromatin"/>
    <property type="evidence" value="ECO:0007669"/>
    <property type="project" value="InterPro"/>
</dbReference>
<reference evidence="5 6" key="1">
    <citation type="submission" date="2016-10" db="EMBL/GenBank/DDBJ databases">
        <authorList>
            <person name="de Groot N.N."/>
        </authorList>
    </citation>
    <scope>NUCLEOTIDE SEQUENCE [LARGE SCALE GENOMIC DNA]</scope>
    <source>
        <strain evidence="5 6">DSM 21771</strain>
    </source>
</reference>
<evidence type="ECO:0000256" key="2">
    <source>
        <dbReference type="ARBA" id="ARBA00023067"/>
    </source>
</evidence>
<dbReference type="Proteomes" id="UP000198853">
    <property type="component" value="Unassembled WGS sequence"/>
</dbReference>
<keyword evidence="6" id="KW-1185">Reference proteome</keyword>
<dbReference type="AlphaFoldDB" id="A0A1G8QHQ6"/>
<proteinExistence type="inferred from homology"/>
<dbReference type="PANTHER" id="PTHR33175:SF3">
    <property type="entry name" value="DNA-BINDING PROTEIN HU-BETA"/>
    <property type="match status" value="1"/>
</dbReference>
<dbReference type="PRINTS" id="PR01727">
    <property type="entry name" value="DNABINDINGHU"/>
</dbReference>
<dbReference type="RefSeq" id="WP_090399162.1">
    <property type="nucleotide sequence ID" value="NZ_FNEN01000012.1"/>
</dbReference>
<dbReference type="InterPro" id="IPR000119">
    <property type="entry name" value="Hist_DNA-bd"/>
</dbReference>
<dbReference type="GO" id="GO:0005829">
    <property type="term" value="C:cytosol"/>
    <property type="evidence" value="ECO:0007669"/>
    <property type="project" value="UniProtKB-ARBA"/>
</dbReference>
<dbReference type="EMBL" id="FNEN01000012">
    <property type="protein sequence ID" value="SDJ04178.1"/>
    <property type="molecule type" value="Genomic_DNA"/>
</dbReference>
<evidence type="ECO:0000256" key="4">
    <source>
        <dbReference type="RuleBase" id="RU003939"/>
    </source>
</evidence>
<comment type="similarity">
    <text evidence="1 4">Belongs to the bacterial histone-like protein family.</text>
</comment>
<dbReference type="Gene3D" id="4.10.520.10">
    <property type="entry name" value="IHF-like DNA-binding proteins"/>
    <property type="match status" value="1"/>
</dbReference>
<keyword evidence="2" id="KW-0226">DNA condensation</keyword>
<dbReference type="FunFam" id="4.10.520.10:FF:000001">
    <property type="entry name" value="DNA-binding protein HU"/>
    <property type="match status" value="1"/>
</dbReference>
<dbReference type="GO" id="GO:0042802">
    <property type="term" value="F:identical protein binding"/>
    <property type="evidence" value="ECO:0007669"/>
    <property type="project" value="UniProtKB-ARBA"/>
</dbReference>
<dbReference type="SMART" id="SM00411">
    <property type="entry name" value="BHL"/>
    <property type="match status" value="1"/>
</dbReference>
<evidence type="ECO:0000313" key="6">
    <source>
        <dbReference type="Proteomes" id="UP000198853"/>
    </source>
</evidence>
<dbReference type="GO" id="GO:0003677">
    <property type="term" value="F:DNA binding"/>
    <property type="evidence" value="ECO:0007669"/>
    <property type="project" value="UniProtKB-KW"/>
</dbReference>
<sequence length="91" mass="10091">MNKSDLVKVVADKSDLTKKQAEIAVNATFDAITENLQTGERVQLIGFGQFETRKREARKVRNPRTGEQIQVAASHAPAFKPGKRLKEAVNV</sequence>
<accession>A0A1G8QHQ6</accession>
<dbReference type="CDD" id="cd13831">
    <property type="entry name" value="HU"/>
    <property type="match status" value="1"/>
</dbReference>
<protein>
    <submittedName>
        <fullName evidence="5">Bacterial nucleoid protein Hbs</fullName>
    </submittedName>
</protein>
<name>A0A1G8QHQ6_9BACI</name>
<dbReference type="GO" id="GO:0006270">
    <property type="term" value="P:DNA replication initiation"/>
    <property type="evidence" value="ECO:0007669"/>
    <property type="project" value="UniProtKB-ARBA"/>
</dbReference>
<keyword evidence="3" id="KW-0238">DNA-binding</keyword>
<dbReference type="SUPFAM" id="SSF47729">
    <property type="entry name" value="IHF-like DNA-binding proteins"/>
    <property type="match status" value="1"/>
</dbReference>
<evidence type="ECO:0000256" key="3">
    <source>
        <dbReference type="ARBA" id="ARBA00023125"/>
    </source>
</evidence>
<evidence type="ECO:0000313" key="5">
    <source>
        <dbReference type="EMBL" id="SDJ04178.1"/>
    </source>
</evidence>
<dbReference type="PANTHER" id="PTHR33175">
    <property type="entry name" value="DNA-BINDING PROTEIN HU"/>
    <property type="match status" value="1"/>
</dbReference>
<dbReference type="Pfam" id="PF00216">
    <property type="entry name" value="Bac_DNA_binding"/>
    <property type="match status" value="1"/>
</dbReference>